<keyword evidence="4" id="KW-1185">Reference proteome</keyword>
<keyword evidence="1" id="KW-0175">Coiled coil</keyword>
<comment type="caution">
    <text evidence="3">The sequence shown here is derived from an EMBL/GenBank/DDBJ whole genome shotgun (WGS) entry which is preliminary data.</text>
</comment>
<dbReference type="AlphaFoldDB" id="A0ABD1EPM5"/>
<dbReference type="Proteomes" id="UP001566132">
    <property type="component" value="Unassembled WGS sequence"/>
</dbReference>
<evidence type="ECO:0000313" key="4">
    <source>
        <dbReference type="Proteomes" id="UP001566132"/>
    </source>
</evidence>
<accession>A0ABD1EPM5</accession>
<proteinExistence type="predicted"/>
<gene>
    <name evidence="3" type="ORF">ABEB36_009089</name>
</gene>
<organism evidence="3 4">
    <name type="scientific">Hypothenemus hampei</name>
    <name type="common">Coffee berry borer</name>
    <dbReference type="NCBI Taxonomy" id="57062"/>
    <lineage>
        <taxon>Eukaryota</taxon>
        <taxon>Metazoa</taxon>
        <taxon>Ecdysozoa</taxon>
        <taxon>Arthropoda</taxon>
        <taxon>Hexapoda</taxon>
        <taxon>Insecta</taxon>
        <taxon>Pterygota</taxon>
        <taxon>Neoptera</taxon>
        <taxon>Endopterygota</taxon>
        <taxon>Coleoptera</taxon>
        <taxon>Polyphaga</taxon>
        <taxon>Cucujiformia</taxon>
        <taxon>Curculionidae</taxon>
        <taxon>Scolytinae</taxon>
        <taxon>Hypothenemus</taxon>
    </lineage>
</organism>
<name>A0ABD1EPM5_HYPHA</name>
<feature type="region of interest" description="Disordered" evidence="2">
    <location>
        <begin position="62"/>
        <end position="128"/>
    </location>
</feature>
<dbReference type="EMBL" id="JBDJPC010000006">
    <property type="protein sequence ID" value="KAL1498264.1"/>
    <property type="molecule type" value="Genomic_DNA"/>
</dbReference>
<evidence type="ECO:0008006" key="5">
    <source>
        <dbReference type="Google" id="ProtNLM"/>
    </source>
</evidence>
<feature type="coiled-coil region" evidence="1">
    <location>
        <begin position="236"/>
        <end position="263"/>
    </location>
</feature>
<evidence type="ECO:0000313" key="3">
    <source>
        <dbReference type="EMBL" id="KAL1498264.1"/>
    </source>
</evidence>
<protein>
    <recommendedName>
        <fullName evidence="5">Meiosis protein 5 homolog</fullName>
    </recommendedName>
</protein>
<evidence type="ECO:0000256" key="2">
    <source>
        <dbReference type="SAM" id="MobiDB-lite"/>
    </source>
</evidence>
<sequence length="325" mass="37205">MSTPNEKLPSQNFISNKINRSLLTPCRRIGLSRSKKTPNIFSTSSPYGNLLSQITPISLKNVETSNESEVQSENSNPSNKRITSEDQSTESRSTNADRRTRKRLKLEEIPKNNSTENLEDSSSHVTEGMPLAKFTTEEYVTEISKELDTFEKKVNEQENYDLLKITQEIKTFEEKVFVTAKKPVINVNRMLPLKQDKQKKLTIVKKVSSAASSSNSNEDIDDDMFTSSPESITNQRNNLIKIIKDLEKKSKEKQDTLDRLKRAQIYRNLHNPDQLKVLSNQWLEGCQKALSDLLLVVQKNEPMEMNVLLENLQISSEMIEKLKLI</sequence>
<feature type="compositionally biased region" description="Low complexity" evidence="2">
    <location>
        <begin position="62"/>
        <end position="79"/>
    </location>
</feature>
<reference evidence="3 4" key="1">
    <citation type="submission" date="2024-05" db="EMBL/GenBank/DDBJ databases">
        <title>Genetic variation in Jamaican populations of the coffee berry borer (Hypothenemus hampei).</title>
        <authorList>
            <person name="Errbii M."/>
            <person name="Myrie A."/>
        </authorList>
    </citation>
    <scope>NUCLEOTIDE SEQUENCE [LARGE SCALE GENOMIC DNA]</scope>
    <source>
        <strain evidence="3">JA-Hopewell-2020-01-JO</strain>
        <tissue evidence="3">Whole body</tissue>
    </source>
</reference>
<evidence type="ECO:0000256" key="1">
    <source>
        <dbReference type="SAM" id="Coils"/>
    </source>
</evidence>